<dbReference type="InterPro" id="IPR003838">
    <property type="entry name" value="ABC3_permease_C"/>
</dbReference>
<feature type="transmembrane region" description="Helical" evidence="6">
    <location>
        <begin position="714"/>
        <end position="734"/>
    </location>
</feature>
<evidence type="ECO:0000256" key="3">
    <source>
        <dbReference type="ARBA" id="ARBA00022692"/>
    </source>
</evidence>
<feature type="transmembrane region" description="Helical" evidence="6">
    <location>
        <begin position="21"/>
        <end position="41"/>
    </location>
</feature>
<evidence type="ECO:0000256" key="2">
    <source>
        <dbReference type="ARBA" id="ARBA00022475"/>
    </source>
</evidence>
<keyword evidence="4 6" id="KW-1133">Transmembrane helix</keyword>
<feature type="domain" description="ABC3 transporter permease C-terminal" evidence="7">
    <location>
        <begin position="672"/>
        <end position="786"/>
    </location>
</feature>
<evidence type="ECO:0000256" key="6">
    <source>
        <dbReference type="SAM" id="Phobius"/>
    </source>
</evidence>
<comment type="subcellular location">
    <subcellularLocation>
        <location evidence="1">Cell membrane</location>
        <topology evidence="1">Multi-pass membrane protein</topology>
    </subcellularLocation>
</comment>
<feature type="transmembrane region" description="Helical" evidence="6">
    <location>
        <begin position="331"/>
        <end position="358"/>
    </location>
</feature>
<dbReference type="Proteomes" id="UP001597557">
    <property type="component" value="Unassembled WGS sequence"/>
</dbReference>
<keyword evidence="3 6" id="KW-0812">Transmembrane</keyword>
<feature type="domain" description="MacB-like periplasmic core" evidence="8">
    <location>
        <begin position="433"/>
        <end position="597"/>
    </location>
</feature>
<organism evidence="9 10">
    <name type="scientific">Mucilaginibacter ximonensis</name>
    <dbReference type="NCBI Taxonomy" id="538021"/>
    <lineage>
        <taxon>Bacteria</taxon>
        <taxon>Pseudomonadati</taxon>
        <taxon>Bacteroidota</taxon>
        <taxon>Sphingobacteriia</taxon>
        <taxon>Sphingobacteriales</taxon>
        <taxon>Sphingobacteriaceae</taxon>
        <taxon>Mucilaginibacter</taxon>
    </lineage>
</organism>
<feature type="transmembrane region" description="Helical" evidence="6">
    <location>
        <begin position="378"/>
        <end position="401"/>
    </location>
</feature>
<accession>A0ABW5Y6J9</accession>
<dbReference type="InterPro" id="IPR025857">
    <property type="entry name" value="MacB_PCD"/>
</dbReference>
<feature type="transmembrane region" description="Helical" evidence="6">
    <location>
        <begin position="754"/>
        <end position="776"/>
    </location>
</feature>
<evidence type="ECO:0000259" key="8">
    <source>
        <dbReference type="Pfam" id="PF12704"/>
    </source>
</evidence>
<feature type="domain" description="ABC3 transporter permease C-terminal" evidence="7">
    <location>
        <begin position="290"/>
        <end position="406"/>
    </location>
</feature>
<evidence type="ECO:0000256" key="1">
    <source>
        <dbReference type="ARBA" id="ARBA00004651"/>
    </source>
</evidence>
<dbReference type="EMBL" id="JBHUPD010000001">
    <property type="protein sequence ID" value="MFD2870988.1"/>
    <property type="molecule type" value="Genomic_DNA"/>
</dbReference>
<feature type="domain" description="MacB-like periplasmic core" evidence="8">
    <location>
        <begin position="20"/>
        <end position="234"/>
    </location>
</feature>
<keyword evidence="5 6" id="KW-0472">Membrane</keyword>
<evidence type="ECO:0000313" key="10">
    <source>
        <dbReference type="Proteomes" id="UP001597557"/>
    </source>
</evidence>
<dbReference type="Pfam" id="PF12704">
    <property type="entry name" value="MacB_PCD"/>
    <property type="match status" value="2"/>
</dbReference>
<dbReference type="PANTHER" id="PTHR30572">
    <property type="entry name" value="MEMBRANE COMPONENT OF TRANSPORTER-RELATED"/>
    <property type="match status" value="1"/>
</dbReference>
<comment type="caution">
    <text evidence="9">The sequence shown here is derived from an EMBL/GenBank/DDBJ whole genome shotgun (WGS) entry which is preliminary data.</text>
</comment>
<dbReference type="Pfam" id="PF02687">
    <property type="entry name" value="FtsX"/>
    <property type="match status" value="2"/>
</dbReference>
<name>A0ABW5Y6J9_9SPHI</name>
<feature type="transmembrane region" description="Helical" evidence="6">
    <location>
        <begin position="670"/>
        <end position="693"/>
    </location>
</feature>
<evidence type="ECO:0000256" key="5">
    <source>
        <dbReference type="ARBA" id="ARBA00023136"/>
    </source>
</evidence>
<evidence type="ECO:0000259" key="7">
    <source>
        <dbReference type="Pfam" id="PF02687"/>
    </source>
</evidence>
<keyword evidence="10" id="KW-1185">Reference proteome</keyword>
<dbReference type="InterPro" id="IPR050250">
    <property type="entry name" value="Macrolide_Exporter_MacB"/>
</dbReference>
<gene>
    <name evidence="9" type="ORF">ACFS5N_00830</name>
</gene>
<feature type="transmembrane region" description="Helical" evidence="6">
    <location>
        <begin position="283"/>
        <end position="310"/>
    </location>
</feature>
<feature type="transmembrane region" description="Helical" evidence="6">
    <location>
        <begin position="421"/>
        <end position="444"/>
    </location>
</feature>
<protein>
    <submittedName>
        <fullName evidence="9">ABC transporter permease</fullName>
    </submittedName>
</protein>
<sequence>MFKNYFISAIRNIRRFKLFTFLNVFGLAGGIACSVLIMLWVQDEYSYDKFNKHAESIYRLVVKIDATDAAVTPVPMPDAFKQLPAIKNYARLSTLEAVVSVGIQKINEKGLYYADPSFLKLFNYPLLQGDAQSVLARPDAAVLTVSTAKKYFGTTNVIGKILHIGDDIHGNSYQVTGLMKDVPHNSHLQFNILLPFTAFEHSSNYSYDNGRAWGSFDVYTYIQTSESFNATQASLNALAKKIADIRYANDPDHTRADISLQPLTDIHLKSHYLLDVDGQGNVLYVRIFSIVAAFILLIACINFMNLSTAIARQRAKEVGLRKTIGAQRFQLVAQFLTEYLFVAVIAMCIGVVAAYLLLPVFNELSSKNISFNILDLRTFLGLLAIAVMVGLASGSYPAFYLASFNPIKVFKGIKTGSQKAFFRNGLVIVQFSISVVLMISTLVVNSQLRFIRNRDIGFNKENLMYLQMPRTGDLKSNYQALKNTLLQNVRTSNYTIIEHLPTSLTTGTLDVKWTGKDPEKQILFPGIGVDGNFIRTFGIHLIAGRMFDENNDADKQNFVVNETTLRIMNFKPQNAIGQKITMNGHTGEIIGVVKDFNFKPVQQTIEPLILWYTKRGGFVVIKTSPAGMQQLIVKLKDIFQQVYPNAPFAYGFVDQDLAHLYIAEQRMAKLFNVFSVISIIISCLGLFGLATFATQQRVKEIGVRRTLGASPQRIVVLLAKDFVKLVAAALLVAFPLGWAIMSKWLQNYAYRISLSWWVFAVSGLAAIAIAVLTISYQSIKAAYTNPVESLRNNE</sequence>
<dbReference type="PANTHER" id="PTHR30572:SF18">
    <property type="entry name" value="ABC-TYPE MACROLIDE FAMILY EXPORT SYSTEM PERMEASE COMPONENT 2"/>
    <property type="match status" value="1"/>
</dbReference>
<keyword evidence="2" id="KW-1003">Cell membrane</keyword>
<evidence type="ECO:0000313" key="9">
    <source>
        <dbReference type="EMBL" id="MFD2870988.1"/>
    </source>
</evidence>
<evidence type="ECO:0000256" key="4">
    <source>
        <dbReference type="ARBA" id="ARBA00022989"/>
    </source>
</evidence>
<reference evidence="10" key="1">
    <citation type="journal article" date="2019" name="Int. J. Syst. Evol. Microbiol.">
        <title>The Global Catalogue of Microorganisms (GCM) 10K type strain sequencing project: providing services to taxonomists for standard genome sequencing and annotation.</title>
        <authorList>
            <consortium name="The Broad Institute Genomics Platform"/>
            <consortium name="The Broad Institute Genome Sequencing Center for Infectious Disease"/>
            <person name="Wu L."/>
            <person name="Ma J."/>
        </authorList>
    </citation>
    <scope>NUCLEOTIDE SEQUENCE [LARGE SCALE GENOMIC DNA]</scope>
    <source>
        <strain evidence="10">KCTC 22437</strain>
    </source>
</reference>
<dbReference type="PROSITE" id="PS51257">
    <property type="entry name" value="PROKAR_LIPOPROTEIN"/>
    <property type="match status" value="1"/>
</dbReference>
<dbReference type="RefSeq" id="WP_377181218.1">
    <property type="nucleotide sequence ID" value="NZ_JBHUPD010000001.1"/>
</dbReference>
<proteinExistence type="predicted"/>